<feature type="non-terminal residue" evidence="2">
    <location>
        <position position="139"/>
    </location>
</feature>
<dbReference type="EMBL" id="CADCVS010000271">
    <property type="protein sequence ID" value="CAA9503583.1"/>
    <property type="molecule type" value="Genomic_DNA"/>
</dbReference>
<reference evidence="2" key="1">
    <citation type="submission" date="2020-02" db="EMBL/GenBank/DDBJ databases">
        <authorList>
            <person name="Meier V. D."/>
        </authorList>
    </citation>
    <scope>NUCLEOTIDE SEQUENCE</scope>
    <source>
        <strain evidence="2">AVDCRST_MAG30</strain>
    </source>
</reference>
<protein>
    <submittedName>
        <fullName evidence="2">Uncharacterized protein</fullName>
    </submittedName>
</protein>
<evidence type="ECO:0000256" key="1">
    <source>
        <dbReference type="SAM" id="MobiDB-lite"/>
    </source>
</evidence>
<feature type="compositionally biased region" description="Basic residues" evidence="1">
    <location>
        <begin position="9"/>
        <end position="28"/>
    </location>
</feature>
<name>A0A6J4SRX9_9ACTN</name>
<accession>A0A6J4SRX9</accession>
<feature type="non-terminal residue" evidence="2">
    <location>
        <position position="1"/>
    </location>
</feature>
<feature type="region of interest" description="Disordered" evidence="1">
    <location>
        <begin position="1"/>
        <end position="139"/>
    </location>
</feature>
<feature type="compositionally biased region" description="Basic residues" evidence="1">
    <location>
        <begin position="67"/>
        <end position="81"/>
    </location>
</feature>
<proteinExistence type="predicted"/>
<sequence length="139" mass="15318">ARSVPGRRLPLRGRPLRALRAGGRRRPLPLHPLPAPDGHGLLRPGPDRRPDVPPGAGRGAPPGVAPPRRRLREVLLRRVRRPPVQPQPRRPRPDGDPAGGLRRRSGRPAELAHLRRLRAAVGSRPGRRPRALRRGQAVL</sequence>
<gene>
    <name evidence="2" type="ORF">AVDCRST_MAG30-2067</name>
</gene>
<dbReference type="AlphaFoldDB" id="A0A6J4SRX9"/>
<evidence type="ECO:0000313" key="2">
    <source>
        <dbReference type="EMBL" id="CAA9503583.1"/>
    </source>
</evidence>
<organism evidence="2">
    <name type="scientific">uncultured Solirubrobacteraceae bacterium</name>
    <dbReference type="NCBI Taxonomy" id="1162706"/>
    <lineage>
        <taxon>Bacteria</taxon>
        <taxon>Bacillati</taxon>
        <taxon>Actinomycetota</taxon>
        <taxon>Thermoleophilia</taxon>
        <taxon>Solirubrobacterales</taxon>
        <taxon>Solirubrobacteraceae</taxon>
        <taxon>environmental samples</taxon>
    </lineage>
</organism>